<gene>
    <name evidence="1" type="ORF">UV41_C0061G0007</name>
</gene>
<name>A0A0G1B7M0_9BACT</name>
<accession>A0A0G1B7M0</accession>
<sequence length="101" mass="11631">MSKRERCVFNRESLEWHKDGVLCSGAITRHHAPVYRCEGGMTTIPCCTGHQKWLHALDKEWIRRENADNVVPIDEMAEPVSIKIKEKRLGAQARARLSLTY</sequence>
<reference evidence="1 2" key="1">
    <citation type="journal article" date="2015" name="Nature">
        <title>rRNA introns, odd ribosomes, and small enigmatic genomes across a large radiation of phyla.</title>
        <authorList>
            <person name="Brown C.T."/>
            <person name="Hug L.A."/>
            <person name="Thomas B.C."/>
            <person name="Sharon I."/>
            <person name="Castelle C.J."/>
            <person name="Singh A."/>
            <person name="Wilkins M.J."/>
            <person name="Williams K.H."/>
            <person name="Banfield J.F."/>
        </authorList>
    </citation>
    <scope>NUCLEOTIDE SEQUENCE [LARGE SCALE GENOMIC DNA]</scope>
</reference>
<organism evidence="1 2">
    <name type="scientific">Candidatus Daviesbacteria bacterium GW2011_GWA2_42_7</name>
    <dbReference type="NCBI Taxonomy" id="1618425"/>
    <lineage>
        <taxon>Bacteria</taxon>
        <taxon>Candidatus Daviesiibacteriota</taxon>
    </lineage>
</organism>
<dbReference type="AlphaFoldDB" id="A0A0G1B7M0"/>
<comment type="caution">
    <text evidence="1">The sequence shown here is derived from an EMBL/GenBank/DDBJ whole genome shotgun (WGS) entry which is preliminary data.</text>
</comment>
<dbReference type="EMBL" id="LCEJ01000061">
    <property type="protein sequence ID" value="KKS69209.1"/>
    <property type="molecule type" value="Genomic_DNA"/>
</dbReference>
<evidence type="ECO:0000313" key="1">
    <source>
        <dbReference type="EMBL" id="KKS69209.1"/>
    </source>
</evidence>
<protein>
    <submittedName>
        <fullName evidence="1">Uncharacterized protein</fullName>
    </submittedName>
</protein>
<dbReference type="Proteomes" id="UP000034785">
    <property type="component" value="Unassembled WGS sequence"/>
</dbReference>
<proteinExistence type="predicted"/>
<evidence type="ECO:0000313" key="2">
    <source>
        <dbReference type="Proteomes" id="UP000034785"/>
    </source>
</evidence>